<dbReference type="EnsemblPlants" id="LPERR03G02800.1">
    <property type="protein sequence ID" value="LPERR03G02800.1"/>
    <property type="gene ID" value="LPERR03G02800"/>
</dbReference>
<dbReference type="Proteomes" id="UP000032180">
    <property type="component" value="Chromosome 3"/>
</dbReference>
<evidence type="ECO:0000313" key="2">
    <source>
        <dbReference type="Proteomes" id="UP000032180"/>
    </source>
</evidence>
<reference evidence="2" key="2">
    <citation type="submission" date="2013-12" db="EMBL/GenBank/DDBJ databases">
        <authorList>
            <person name="Yu Y."/>
            <person name="Lee S."/>
            <person name="de Baynast K."/>
            <person name="Wissotski M."/>
            <person name="Liu L."/>
            <person name="Talag J."/>
            <person name="Goicoechea J."/>
            <person name="Angelova A."/>
            <person name="Jetty R."/>
            <person name="Kudrna D."/>
            <person name="Golser W."/>
            <person name="Rivera L."/>
            <person name="Zhang J."/>
            <person name="Wing R."/>
        </authorList>
    </citation>
    <scope>NUCLEOTIDE SEQUENCE</scope>
</reference>
<accession>A0A0D9VPC3</accession>
<dbReference type="HOGENOM" id="CLU_2187702_0_0_1"/>
<reference evidence="1" key="3">
    <citation type="submission" date="2015-04" db="UniProtKB">
        <authorList>
            <consortium name="EnsemblPlants"/>
        </authorList>
    </citation>
    <scope>IDENTIFICATION</scope>
</reference>
<keyword evidence="2" id="KW-1185">Reference proteome</keyword>
<proteinExistence type="predicted"/>
<reference evidence="1 2" key="1">
    <citation type="submission" date="2012-08" db="EMBL/GenBank/DDBJ databases">
        <title>Oryza genome evolution.</title>
        <authorList>
            <person name="Wing R.A."/>
        </authorList>
    </citation>
    <scope>NUCLEOTIDE SEQUENCE</scope>
</reference>
<name>A0A0D9VPC3_9ORYZ</name>
<organism evidence="1 2">
    <name type="scientific">Leersia perrieri</name>
    <dbReference type="NCBI Taxonomy" id="77586"/>
    <lineage>
        <taxon>Eukaryota</taxon>
        <taxon>Viridiplantae</taxon>
        <taxon>Streptophyta</taxon>
        <taxon>Embryophyta</taxon>
        <taxon>Tracheophyta</taxon>
        <taxon>Spermatophyta</taxon>
        <taxon>Magnoliopsida</taxon>
        <taxon>Liliopsida</taxon>
        <taxon>Poales</taxon>
        <taxon>Poaceae</taxon>
        <taxon>BOP clade</taxon>
        <taxon>Oryzoideae</taxon>
        <taxon>Oryzeae</taxon>
        <taxon>Oryzinae</taxon>
        <taxon>Leersia</taxon>
    </lineage>
</organism>
<protein>
    <submittedName>
        <fullName evidence="1">Uncharacterized protein</fullName>
    </submittedName>
</protein>
<dbReference type="AlphaFoldDB" id="A0A0D9VPC3"/>
<evidence type="ECO:0000313" key="1">
    <source>
        <dbReference type="EnsemblPlants" id="LPERR03G02800.1"/>
    </source>
</evidence>
<sequence length="109" mass="11994">MAVFTYSSRGPADLQRINLPRDLYFCSALHIIGRRSEPRVATGRRSGDRRSLASASAIGRFVSIAQSEGADRRLLLLLPRGVVGGRRRGTGSLDDFGDRRGFRLAVSYI</sequence>
<dbReference type="Gramene" id="LPERR03G02800.1">
    <property type="protein sequence ID" value="LPERR03G02800.1"/>
    <property type="gene ID" value="LPERR03G02800"/>
</dbReference>